<name>A0A085LSN6_9BILA</name>
<dbReference type="EMBL" id="KL367533">
    <property type="protein sequence ID" value="KFD65713.1"/>
    <property type="molecule type" value="Genomic_DNA"/>
</dbReference>
<evidence type="ECO:0000313" key="1">
    <source>
        <dbReference type="EMBL" id="KFD47982.1"/>
    </source>
</evidence>
<proteinExistence type="predicted"/>
<sequence>MLSNPAEGELNCSLEMAVMMRRTDRIRSECDESFPLNKAFFTKKGAVYEEITCRAYRWPTCLALMSS</sequence>
<dbReference type="EMBL" id="KL363308">
    <property type="protein sequence ID" value="KFD47982.1"/>
    <property type="molecule type" value="Genomic_DNA"/>
</dbReference>
<dbReference type="Proteomes" id="UP000030758">
    <property type="component" value="Unassembled WGS sequence"/>
</dbReference>
<protein>
    <submittedName>
        <fullName evidence="1">Uncharacterized protein</fullName>
    </submittedName>
</protein>
<reference evidence="1 3" key="1">
    <citation type="journal article" date="2014" name="Nat. Genet.">
        <title>Genome and transcriptome of the porcine whipworm Trichuris suis.</title>
        <authorList>
            <person name="Jex A.R."/>
            <person name="Nejsum P."/>
            <person name="Schwarz E.M."/>
            <person name="Hu L."/>
            <person name="Young N.D."/>
            <person name="Hall R.S."/>
            <person name="Korhonen P.K."/>
            <person name="Liao S."/>
            <person name="Thamsborg S."/>
            <person name="Xia J."/>
            <person name="Xu P."/>
            <person name="Wang S."/>
            <person name="Scheerlinck J.P."/>
            <person name="Hofmann A."/>
            <person name="Sternberg P.W."/>
            <person name="Wang J."/>
            <person name="Gasser R.B."/>
        </authorList>
    </citation>
    <scope>NUCLEOTIDE SEQUENCE [LARGE SCALE GENOMIC DNA]</scope>
    <source>
        <strain evidence="2">DCEP-RM93F</strain>
        <strain evidence="1">DCEP-RM93M</strain>
    </source>
</reference>
<organism evidence="1 3">
    <name type="scientific">Trichuris suis</name>
    <name type="common">pig whipworm</name>
    <dbReference type="NCBI Taxonomy" id="68888"/>
    <lineage>
        <taxon>Eukaryota</taxon>
        <taxon>Metazoa</taxon>
        <taxon>Ecdysozoa</taxon>
        <taxon>Nematoda</taxon>
        <taxon>Enoplea</taxon>
        <taxon>Dorylaimia</taxon>
        <taxon>Trichinellida</taxon>
        <taxon>Trichuridae</taxon>
        <taxon>Trichuris</taxon>
    </lineage>
</organism>
<evidence type="ECO:0000313" key="2">
    <source>
        <dbReference type="EMBL" id="KFD65713.1"/>
    </source>
</evidence>
<keyword evidence="3" id="KW-1185">Reference proteome</keyword>
<accession>A0A085LSN6</accession>
<gene>
    <name evidence="1" type="ORF">M513_11159</name>
    <name evidence="2" type="ORF">M514_11159</name>
</gene>
<dbReference type="Proteomes" id="UP000030764">
    <property type="component" value="Unassembled WGS sequence"/>
</dbReference>
<evidence type="ECO:0000313" key="3">
    <source>
        <dbReference type="Proteomes" id="UP000030764"/>
    </source>
</evidence>
<dbReference type="AlphaFoldDB" id="A0A085LSN6"/>